<dbReference type="Proteomes" id="UP000179243">
    <property type="component" value="Unassembled WGS sequence"/>
</dbReference>
<evidence type="ECO:0000313" key="2">
    <source>
        <dbReference type="Proteomes" id="UP000179243"/>
    </source>
</evidence>
<evidence type="ECO:0000313" key="1">
    <source>
        <dbReference type="EMBL" id="OGK06526.1"/>
    </source>
</evidence>
<protein>
    <recommendedName>
        <fullName evidence="3">Alpha-L-rhamnosidase six-hairpin glycosidase domain-containing protein</fullName>
    </recommendedName>
</protein>
<organism evidence="1 2">
    <name type="scientific">Candidatus Raymondbacteria bacterium RIFOXYD12_FULL_49_13</name>
    <dbReference type="NCBI Taxonomy" id="1817890"/>
    <lineage>
        <taxon>Bacteria</taxon>
        <taxon>Raymondiibacteriota</taxon>
    </lineage>
</organism>
<gene>
    <name evidence="1" type="ORF">A2519_04335</name>
</gene>
<dbReference type="InterPro" id="IPR008928">
    <property type="entry name" value="6-hairpin_glycosidase_sf"/>
</dbReference>
<comment type="caution">
    <text evidence="1">The sequence shown here is derived from an EMBL/GenBank/DDBJ whole genome shotgun (WGS) entry which is preliminary data.</text>
</comment>
<reference evidence="1 2" key="1">
    <citation type="journal article" date="2016" name="Nat. Commun.">
        <title>Thousands of microbial genomes shed light on interconnected biogeochemical processes in an aquifer system.</title>
        <authorList>
            <person name="Anantharaman K."/>
            <person name="Brown C.T."/>
            <person name="Hug L.A."/>
            <person name="Sharon I."/>
            <person name="Castelle C.J."/>
            <person name="Probst A.J."/>
            <person name="Thomas B.C."/>
            <person name="Singh A."/>
            <person name="Wilkins M.J."/>
            <person name="Karaoz U."/>
            <person name="Brodie E.L."/>
            <person name="Williams K.H."/>
            <person name="Hubbard S.S."/>
            <person name="Banfield J.F."/>
        </authorList>
    </citation>
    <scope>NUCLEOTIDE SEQUENCE [LARGE SCALE GENOMIC DNA]</scope>
</reference>
<sequence length="446" mass="49972">MALRLVCSTLCGFILGAGCTHPKVYHSLPHHLRWLSDRMVPNKIVDAPLPARRHLLLSYEVPQTESAYPYIYSKSFIYDDAMAAIAFCTAAEWDKAQQLLLSLSRLIRDNGSFWFNYSTNTDWPSEKDQESTLVRTGALAWTGYAYCFFLENHPSLKPEDRAYAQCITAAKNIAVYIQNTLVSNSTDPLYGLVRGGEGEINLAVSESSEVTEVWKPGPVTWASAEHNIDAHLFLSHLAALTGDITYKRTAETISQACMATLYSSEHGQFFRGIKGPGNIDSVLALDCASWASLFFQSIGEKQKAKTCLETAKRLYANSYHGLNGYRPYAGILVYEKPEINTHFFPDKPTQKWETLPFIWLEGSYGVFMAQLAAGNRAAVCRELENWSRVFDTDTLGGLPYSAADTPLPYQFTTWKSVASTAWHIILINMLYGPEMKQPFFSAAHDR</sequence>
<dbReference type="GO" id="GO:0005975">
    <property type="term" value="P:carbohydrate metabolic process"/>
    <property type="evidence" value="ECO:0007669"/>
    <property type="project" value="InterPro"/>
</dbReference>
<dbReference type="AlphaFoldDB" id="A0A1F7FJ76"/>
<dbReference type="EMBL" id="MFYX01000028">
    <property type="protein sequence ID" value="OGK06526.1"/>
    <property type="molecule type" value="Genomic_DNA"/>
</dbReference>
<proteinExistence type="predicted"/>
<accession>A0A1F7FJ76</accession>
<dbReference type="PROSITE" id="PS51257">
    <property type="entry name" value="PROKAR_LIPOPROTEIN"/>
    <property type="match status" value="1"/>
</dbReference>
<dbReference type="SUPFAM" id="SSF48208">
    <property type="entry name" value="Six-hairpin glycosidases"/>
    <property type="match status" value="1"/>
</dbReference>
<evidence type="ECO:0008006" key="3">
    <source>
        <dbReference type="Google" id="ProtNLM"/>
    </source>
</evidence>
<name>A0A1F7FJ76_UNCRA</name>